<protein>
    <submittedName>
        <fullName evidence="1">Uncharacterized protein</fullName>
    </submittedName>
</protein>
<dbReference type="Proteomes" id="UP000438429">
    <property type="component" value="Unassembled WGS sequence"/>
</dbReference>
<reference evidence="1 2" key="1">
    <citation type="submission" date="2019-06" db="EMBL/GenBank/DDBJ databases">
        <title>Draft genomes of female and male turbot (Scophthalmus maximus).</title>
        <authorList>
            <person name="Xu H."/>
            <person name="Xu X.-W."/>
            <person name="Shao C."/>
            <person name="Chen S."/>
        </authorList>
    </citation>
    <scope>NUCLEOTIDE SEQUENCE [LARGE SCALE GENOMIC DNA]</scope>
    <source>
        <strain evidence="1">Ysfricsl-2016a</strain>
        <tissue evidence="1">Blood</tissue>
    </source>
</reference>
<name>A0A6A4T4C1_SCOMX</name>
<dbReference type="EMBL" id="VEVO01000008">
    <property type="protein sequence ID" value="KAF0038880.1"/>
    <property type="molecule type" value="Genomic_DNA"/>
</dbReference>
<dbReference type="AlphaFoldDB" id="A0A6A4T4C1"/>
<evidence type="ECO:0000313" key="2">
    <source>
        <dbReference type="Proteomes" id="UP000438429"/>
    </source>
</evidence>
<evidence type="ECO:0000313" key="1">
    <source>
        <dbReference type="EMBL" id="KAF0038880.1"/>
    </source>
</evidence>
<gene>
    <name evidence="1" type="ORF">F2P81_009364</name>
</gene>
<organism evidence="1 2">
    <name type="scientific">Scophthalmus maximus</name>
    <name type="common">Turbot</name>
    <name type="synonym">Psetta maxima</name>
    <dbReference type="NCBI Taxonomy" id="52904"/>
    <lineage>
        <taxon>Eukaryota</taxon>
        <taxon>Metazoa</taxon>
        <taxon>Chordata</taxon>
        <taxon>Craniata</taxon>
        <taxon>Vertebrata</taxon>
        <taxon>Euteleostomi</taxon>
        <taxon>Actinopterygii</taxon>
        <taxon>Neopterygii</taxon>
        <taxon>Teleostei</taxon>
        <taxon>Neoteleostei</taxon>
        <taxon>Acanthomorphata</taxon>
        <taxon>Carangaria</taxon>
        <taxon>Pleuronectiformes</taxon>
        <taxon>Pleuronectoidei</taxon>
        <taxon>Scophthalmidae</taxon>
        <taxon>Scophthalmus</taxon>
    </lineage>
</organism>
<accession>A0A6A4T4C1</accession>
<sequence>MKLDPLLINVSHLNGRGNGKYSSVYLQCSKWEAGLRSKLGMGLVTSPWPAPLLATPVRARAHPRRREAPDIS</sequence>
<comment type="caution">
    <text evidence="1">The sequence shown here is derived from an EMBL/GenBank/DDBJ whole genome shotgun (WGS) entry which is preliminary data.</text>
</comment>
<proteinExistence type="predicted"/>